<accession>A0A108ICG1</accession>
<dbReference type="RefSeq" id="WP_060013767.1">
    <property type="nucleotide sequence ID" value="NZ_CP013461.1"/>
</dbReference>
<reference evidence="1 3" key="1">
    <citation type="submission" date="2015-11" db="EMBL/GenBank/DDBJ databases">
        <title>Expanding the genomic diversity of Burkholderia species for the development of highly accurate diagnostics.</title>
        <authorList>
            <person name="Sahl J."/>
            <person name="Keim P."/>
            <person name="Wagner D."/>
        </authorList>
    </citation>
    <scope>NUCLEOTIDE SEQUENCE [LARGE SCALE GENOMIC DNA]</scope>
    <source>
        <strain evidence="1 3">MSMB1960WGS</strain>
    </source>
</reference>
<dbReference type="SUPFAM" id="SSF54427">
    <property type="entry name" value="NTF2-like"/>
    <property type="match status" value="1"/>
</dbReference>
<dbReference type="InterPro" id="IPR032710">
    <property type="entry name" value="NTF2-like_dom_sf"/>
</dbReference>
<dbReference type="EMBL" id="QTPM01000001">
    <property type="protein sequence ID" value="RQY99740.1"/>
    <property type="molecule type" value="Genomic_DNA"/>
</dbReference>
<proteinExistence type="predicted"/>
<dbReference type="KEGG" id="bstg:WT74_24060"/>
<name>A0A108ICG1_9BURK</name>
<evidence type="ECO:0000313" key="1">
    <source>
        <dbReference type="EMBL" id="KWA58768.1"/>
    </source>
</evidence>
<comment type="caution">
    <text evidence="1">The sequence shown here is derived from an EMBL/GenBank/DDBJ whole genome shotgun (WGS) entry which is preliminary data.</text>
</comment>
<organism evidence="1">
    <name type="scientific">Burkholderia stagnalis</name>
    <dbReference type="NCBI Taxonomy" id="1503054"/>
    <lineage>
        <taxon>Bacteria</taxon>
        <taxon>Pseudomonadati</taxon>
        <taxon>Pseudomonadota</taxon>
        <taxon>Betaproteobacteria</taxon>
        <taxon>Burkholderiales</taxon>
        <taxon>Burkholderiaceae</taxon>
        <taxon>Burkholderia</taxon>
        <taxon>Burkholderia cepacia complex</taxon>
    </lineage>
</organism>
<keyword evidence="4" id="KW-1185">Reference proteome</keyword>
<dbReference type="AlphaFoldDB" id="A0A108ICG1"/>
<dbReference type="Proteomes" id="UP000281098">
    <property type="component" value="Unassembled WGS sequence"/>
</dbReference>
<dbReference type="InterPro" id="IPR016918">
    <property type="entry name" value="UCP029394"/>
</dbReference>
<protein>
    <submittedName>
        <fullName evidence="2">DUF4440 domain-containing protein</fullName>
    </submittedName>
</protein>
<dbReference type="EMBL" id="LPHB01000056">
    <property type="protein sequence ID" value="KWA58768.1"/>
    <property type="molecule type" value="Genomic_DNA"/>
</dbReference>
<dbReference type="Gene3D" id="3.10.450.50">
    <property type="match status" value="1"/>
</dbReference>
<dbReference type="Proteomes" id="UP000068603">
    <property type="component" value="Unassembled WGS sequence"/>
</dbReference>
<dbReference type="PIRSF" id="PIRSF029394">
    <property type="entry name" value="UCP029394"/>
    <property type="match status" value="1"/>
</dbReference>
<reference evidence="2 4" key="2">
    <citation type="submission" date="2018-08" db="EMBL/GenBank/DDBJ databases">
        <title>Comparative analysis of Burkholderia isolates from Puerto Rico.</title>
        <authorList>
            <person name="Hall C."/>
            <person name="Sahl J."/>
            <person name="Wagner D."/>
        </authorList>
    </citation>
    <scope>NUCLEOTIDE SEQUENCE [LARGE SCALE GENOMIC DNA]</scope>
    <source>
        <strain evidence="2 4">Bp8966</strain>
    </source>
</reference>
<dbReference type="STRING" id="1503054.WT74_24060"/>
<gene>
    <name evidence="2" type="ORF">DF017_00750</name>
    <name evidence="1" type="ORF">WT44_21665</name>
</gene>
<evidence type="ECO:0000313" key="2">
    <source>
        <dbReference type="EMBL" id="RQY99740.1"/>
    </source>
</evidence>
<evidence type="ECO:0000313" key="4">
    <source>
        <dbReference type="Proteomes" id="UP000281098"/>
    </source>
</evidence>
<evidence type="ECO:0000313" key="3">
    <source>
        <dbReference type="Proteomes" id="UP000068603"/>
    </source>
</evidence>
<sequence>MNLPNPYFQEVVDAHVDIEQWLSGRVAGGRSAPVLARLLARFSPRFTMITLQGAAIDFAGVDALFSQGHGVRSGLRIEIDALQVIAEWDGGAAIGYRETQADDAGRRTVRRSTAVFERDGGGRIVWRHLHETPAAE</sequence>